<dbReference type="RefSeq" id="WP_008770275.1">
    <property type="nucleotide sequence ID" value="NZ_JGDB01000272.1"/>
</dbReference>
<feature type="signal peptide" evidence="1">
    <location>
        <begin position="1"/>
        <end position="20"/>
    </location>
</feature>
<sequence length="394" mass="45103">MKARHFFYPFLSLFSVAMFASCSSSVPKSPEQRVEYNEDFFSIAVSDVKDTIKVYIEDLVDSLVILPLDNDKKALCAPLTVYITEQHIGLTPSERGGTYKLFSRDGSFLCNVGGFGQGPGEYTALLYHQIDEKAKRIYLNTFEASQIMVYDFKGQYLHDIPLASILHKGSFKVDSEHKMIYCFDVPAGQSPFVWKQDFEGNIKGKIHSYPYTLKPDFGNDVQTMFNTEAFYTSVSAGFEQLEGMNDTLYHYYPETDVLTPVFYADFGKEGHQHRYLNTPLNYYVGLSSGYTNDRGPFTTLDYTVIKVDKKTHEASYIKLFSRGYGGLSLDLYYAQFRFGYFYLWMEPIELKEQLSQILKLSEMDTAMRGKVEKLYNGLSENGNSVLLFGRLKQK</sequence>
<keyword evidence="1" id="KW-0732">Signal</keyword>
<evidence type="ECO:0000313" key="2">
    <source>
        <dbReference type="EMBL" id="EXY88734.1"/>
    </source>
</evidence>
<dbReference type="EMBL" id="JGDB01000272">
    <property type="protein sequence ID" value="EXY88734.1"/>
    <property type="molecule type" value="Genomic_DNA"/>
</dbReference>
<dbReference type="Proteomes" id="UP000020773">
    <property type="component" value="Unassembled WGS sequence"/>
</dbReference>
<feature type="chain" id="PRO_5001479112" description="6-bladed beta-propeller" evidence="1">
    <location>
        <begin position="21"/>
        <end position="394"/>
    </location>
</feature>
<protein>
    <recommendedName>
        <fullName evidence="4">6-bladed beta-propeller</fullName>
    </recommendedName>
</protein>
<dbReference type="PATRIC" id="fig|1339316.3.peg.4383"/>
<name>A0A015TWF0_BACFG</name>
<comment type="caution">
    <text evidence="2">The sequence shown here is derived from an EMBL/GenBank/DDBJ whole genome shotgun (WGS) entry which is preliminary data.</text>
</comment>
<accession>A0A015TWF0</accession>
<dbReference type="AlphaFoldDB" id="A0A015TWF0"/>
<evidence type="ECO:0008006" key="4">
    <source>
        <dbReference type="Google" id="ProtNLM"/>
    </source>
</evidence>
<organism evidence="2 3">
    <name type="scientific">Bacteroides fragilis str. 3998T(B)3</name>
    <dbReference type="NCBI Taxonomy" id="1339316"/>
    <lineage>
        <taxon>Bacteria</taxon>
        <taxon>Pseudomonadati</taxon>
        <taxon>Bacteroidota</taxon>
        <taxon>Bacteroidia</taxon>
        <taxon>Bacteroidales</taxon>
        <taxon>Bacteroidaceae</taxon>
        <taxon>Bacteroides</taxon>
    </lineage>
</organism>
<proteinExistence type="predicted"/>
<evidence type="ECO:0000313" key="3">
    <source>
        <dbReference type="Proteomes" id="UP000020773"/>
    </source>
</evidence>
<dbReference type="Pfam" id="PF17170">
    <property type="entry name" value="DUF5128"/>
    <property type="match status" value="1"/>
</dbReference>
<reference evidence="2 3" key="1">
    <citation type="submission" date="2014-02" db="EMBL/GenBank/DDBJ databases">
        <authorList>
            <person name="Sears C."/>
            <person name="Carroll K."/>
            <person name="Sack B.R."/>
            <person name="Qadri F."/>
            <person name="Myers L.L."/>
            <person name="Chung G.-T."/>
            <person name="Escheverria P."/>
            <person name="Fraser C.M."/>
            <person name="Sadzewicz L."/>
            <person name="Shefchek K.A."/>
            <person name="Tallon L."/>
            <person name="Das S.P."/>
            <person name="Daugherty S."/>
            <person name="Mongodin E.F."/>
        </authorList>
    </citation>
    <scope>NUCLEOTIDE SEQUENCE [LARGE SCALE GENOMIC DNA]</scope>
    <source>
        <strain evidence="3">3998T(B)3</strain>
    </source>
</reference>
<dbReference type="PROSITE" id="PS51257">
    <property type="entry name" value="PROKAR_LIPOPROTEIN"/>
    <property type="match status" value="1"/>
</dbReference>
<gene>
    <name evidence="2" type="ORF">M125_4612</name>
</gene>
<evidence type="ECO:0000256" key="1">
    <source>
        <dbReference type="SAM" id="SignalP"/>
    </source>
</evidence>